<evidence type="ECO:0000256" key="1">
    <source>
        <dbReference type="ARBA" id="ARBA00023002"/>
    </source>
</evidence>
<proteinExistence type="predicted"/>
<dbReference type="PANTHER" id="PTHR43157">
    <property type="entry name" value="PHOSPHATIDYLINOSITOL-GLYCAN BIOSYNTHESIS CLASS F PROTEIN-RELATED"/>
    <property type="match status" value="1"/>
</dbReference>
<accession>A0ABW3UNP1</accession>
<comment type="caution">
    <text evidence="2">The sequence shown here is derived from an EMBL/GenBank/DDBJ whole genome shotgun (WGS) entry which is preliminary data.</text>
</comment>
<reference evidence="3" key="1">
    <citation type="journal article" date="2019" name="Int. J. Syst. Evol. Microbiol.">
        <title>The Global Catalogue of Microorganisms (GCM) 10K type strain sequencing project: providing services to taxonomists for standard genome sequencing and annotation.</title>
        <authorList>
            <consortium name="The Broad Institute Genomics Platform"/>
            <consortium name="The Broad Institute Genome Sequencing Center for Infectious Disease"/>
            <person name="Wu L."/>
            <person name="Ma J."/>
        </authorList>
    </citation>
    <scope>NUCLEOTIDE SEQUENCE [LARGE SCALE GENOMIC DNA]</scope>
    <source>
        <strain evidence="3">CCUG 53270</strain>
    </source>
</reference>
<organism evidence="2 3">
    <name type="scientific">Paenibacillus vulneris</name>
    <dbReference type="NCBI Taxonomy" id="1133364"/>
    <lineage>
        <taxon>Bacteria</taxon>
        <taxon>Bacillati</taxon>
        <taxon>Bacillota</taxon>
        <taxon>Bacilli</taxon>
        <taxon>Bacillales</taxon>
        <taxon>Paenibacillaceae</taxon>
        <taxon>Paenibacillus</taxon>
    </lineage>
</organism>
<keyword evidence="3" id="KW-1185">Reference proteome</keyword>
<keyword evidence="1" id="KW-0560">Oxidoreductase</keyword>
<evidence type="ECO:0000313" key="2">
    <source>
        <dbReference type="EMBL" id="MFD1221516.1"/>
    </source>
</evidence>
<dbReference type="Pfam" id="PF00106">
    <property type="entry name" value="adh_short"/>
    <property type="match status" value="1"/>
</dbReference>
<dbReference type="InterPro" id="IPR002347">
    <property type="entry name" value="SDR_fam"/>
</dbReference>
<dbReference type="PANTHER" id="PTHR43157:SF31">
    <property type="entry name" value="PHOSPHATIDYLINOSITOL-GLYCAN BIOSYNTHESIS CLASS F PROTEIN"/>
    <property type="match status" value="1"/>
</dbReference>
<dbReference type="RefSeq" id="WP_345586300.1">
    <property type="nucleotide sequence ID" value="NZ_BAABJG010000003.1"/>
</dbReference>
<dbReference type="SUPFAM" id="SSF51735">
    <property type="entry name" value="NAD(P)-binding Rossmann-fold domains"/>
    <property type="match status" value="1"/>
</dbReference>
<dbReference type="PRINTS" id="PR00081">
    <property type="entry name" value="GDHRDH"/>
</dbReference>
<dbReference type="EMBL" id="JBHTLU010000019">
    <property type="protein sequence ID" value="MFD1221516.1"/>
    <property type="molecule type" value="Genomic_DNA"/>
</dbReference>
<gene>
    <name evidence="2" type="ORF">ACFQ4B_15475</name>
</gene>
<dbReference type="Proteomes" id="UP001597180">
    <property type="component" value="Unassembled WGS sequence"/>
</dbReference>
<dbReference type="Gene3D" id="3.40.50.720">
    <property type="entry name" value="NAD(P)-binding Rossmann-like Domain"/>
    <property type="match status" value="1"/>
</dbReference>
<dbReference type="InterPro" id="IPR036291">
    <property type="entry name" value="NAD(P)-bd_dom_sf"/>
</dbReference>
<protein>
    <submittedName>
        <fullName evidence="2">SDR family NAD(P)-dependent oxidoreductase</fullName>
    </submittedName>
</protein>
<evidence type="ECO:0000313" key="3">
    <source>
        <dbReference type="Proteomes" id="UP001597180"/>
    </source>
</evidence>
<name>A0ABW3UNP1_9BACL</name>
<sequence length="304" mass="33135">MHKIMNNNQWTAQGKYIVITGATSGIGLAAAKELAARGANLGIVARNQAKANEVAAQLRAIAKDNTVDVFLADIASQASIRQAANEILSRWSRLDMLINNAGAMYETRQLTVDGLEMTWAVNHLAPFLLTGLLLDRLKQSGNARIITTASHGHKMARRGIRFEDISAKQLFTFPLNLLGGATLRYAETKLANILFTAALARRLEGTGVSSYCFDPGLVATNFNQNNGAVVRLSMSVMKLFSRTPEKGAETLVWLADSDDVTGQSGLYYADMRQKTPAAPGLNRAAAEKLWSISEEQTSYSWERV</sequence>